<dbReference type="EMBL" id="LBWB01000019">
    <property type="protein sequence ID" value="KKQ99982.1"/>
    <property type="molecule type" value="Genomic_DNA"/>
</dbReference>
<organism evidence="1 2">
    <name type="scientific">Candidatus Woesebacteria bacterium GW2011_GWB1_39_12</name>
    <dbReference type="NCBI Taxonomy" id="1618574"/>
    <lineage>
        <taxon>Bacteria</taxon>
        <taxon>Candidatus Woeseibacteriota</taxon>
    </lineage>
</organism>
<name>A0A0G0M9Q6_9BACT</name>
<gene>
    <name evidence="1" type="ORF">UT24_C0019G0022</name>
</gene>
<sequence length="146" mass="17534">MWDEERFSEKFKDFFDENSDHRRMIIDRIKDITWLKFSFRCDAERFKFSFSSDAERLRYIENYLVIIIEELPEIISNIDEVKYILIHHIKGSDEVVGCRNKEEVISNALEMKIIPGTSCREYTWSLHDILADDYMNPITMEVSMSF</sequence>
<dbReference type="Proteomes" id="UP000033881">
    <property type="component" value="Unassembled WGS sequence"/>
</dbReference>
<dbReference type="AlphaFoldDB" id="A0A0G0M9Q6"/>
<reference evidence="1 2" key="1">
    <citation type="journal article" date="2015" name="Nature">
        <title>rRNA introns, odd ribosomes, and small enigmatic genomes across a large radiation of phyla.</title>
        <authorList>
            <person name="Brown C.T."/>
            <person name="Hug L.A."/>
            <person name="Thomas B.C."/>
            <person name="Sharon I."/>
            <person name="Castelle C.J."/>
            <person name="Singh A."/>
            <person name="Wilkins M.J."/>
            <person name="Williams K.H."/>
            <person name="Banfield J.F."/>
        </authorList>
    </citation>
    <scope>NUCLEOTIDE SEQUENCE [LARGE SCALE GENOMIC DNA]</scope>
</reference>
<protein>
    <submittedName>
        <fullName evidence="1">Uncharacterized protein</fullName>
    </submittedName>
</protein>
<evidence type="ECO:0000313" key="1">
    <source>
        <dbReference type="EMBL" id="KKQ99982.1"/>
    </source>
</evidence>
<accession>A0A0G0M9Q6</accession>
<evidence type="ECO:0000313" key="2">
    <source>
        <dbReference type="Proteomes" id="UP000033881"/>
    </source>
</evidence>
<comment type="caution">
    <text evidence="1">The sequence shown here is derived from an EMBL/GenBank/DDBJ whole genome shotgun (WGS) entry which is preliminary data.</text>
</comment>
<dbReference type="STRING" id="1618574.UT24_C0019G0022"/>
<proteinExistence type="predicted"/>